<reference evidence="2 3" key="1">
    <citation type="submission" date="2018-11" db="EMBL/GenBank/DDBJ databases">
        <authorList>
            <consortium name="Pathogen Informatics"/>
        </authorList>
    </citation>
    <scope>NUCLEOTIDE SEQUENCE [LARGE SCALE GENOMIC DNA]</scope>
</reference>
<accession>A0A3P8FGC5</accession>
<name>A0A183GUE4_HELPZ</name>
<evidence type="ECO:0000313" key="4">
    <source>
        <dbReference type="WBParaSite" id="HPBE_0002631401-mRNA-1"/>
    </source>
</evidence>
<sequence length="68" mass="7174">MMALQNPNAESNESGQAEPSAENVVDEEAKPGMRRRAECEKDAQMNCEKTDLGGGDINTANCGMSAAV</sequence>
<accession>A0A183GUE4</accession>
<evidence type="ECO:0000256" key="1">
    <source>
        <dbReference type="SAM" id="MobiDB-lite"/>
    </source>
</evidence>
<dbReference type="OrthoDB" id="203339at2759"/>
<proteinExistence type="predicted"/>
<gene>
    <name evidence="2" type="ORF">HPBE_LOCUS26313</name>
</gene>
<evidence type="ECO:0000313" key="2">
    <source>
        <dbReference type="EMBL" id="VDP56914.1"/>
    </source>
</evidence>
<protein>
    <submittedName>
        <fullName evidence="2 4">Uncharacterized protein</fullName>
    </submittedName>
</protein>
<organism evidence="3 4">
    <name type="scientific">Heligmosomoides polygyrus</name>
    <name type="common">Parasitic roundworm</name>
    <dbReference type="NCBI Taxonomy" id="6339"/>
    <lineage>
        <taxon>Eukaryota</taxon>
        <taxon>Metazoa</taxon>
        <taxon>Ecdysozoa</taxon>
        <taxon>Nematoda</taxon>
        <taxon>Chromadorea</taxon>
        <taxon>Rhabditida</taxon>
        <taxon>Rhabditina</taxon>
        <taxon>Rhabditomorpha</taxon>
        <taxon>Strongyloidea</taxon>
        <taxon>Heligmosomidae</taxon>
        <taxon>Heligmosomoides</taxon>
    </lineage>
</organism>
<feature type="region of interest" description="Disordered" evidence="1">
    <location>
        <begin position="1"/>
        <end position="68"/>
    </location>
</feature>
<dbReference type="WBParaSite" id="HPBE_0002631401-mRNA-1">
    <property type="protein sequence ID" value="HPBE_0002631401-mRNA-1"/>
    <property type="gene ID" value="HPBE_0002631401"/>
</dbReference>
<dbReference type="Proteomes" id="UP000050761">
    <property type="component" value="Unassembled WGS sequence"/>
</dbReference>
<dbReference type="AlphaFoldDB" id="A0A183GUE4"/>
<dbReference type="EMBL" id="UZAH01039686">
    <property type="protein sequence ID" value="VDP56914.1"/>
    <property type="molecule type" value="Genomic_DNA"/>
</dbReference>
<feature type="compositionally biased region" description="Basic and acidic residues" evidence="1">
    <location>
        <begin position="27"/>
        <end position="51"/>
    </location>
</feature>
<evidence type="ECO:0000313" key="3">
    <source>
        <dbReference type="Proteomes" id="UP000050761"/>
    </source>
</evidence>
<keyword evidence="3" id="KW-1185">Reference proteome</keyword>
<feature type="compositionally biased region" description="Polar residues" evidence="1">
    <location>
        <begin position="1"/>
        <end position="17"/>
    </location>
</feature>
<reference evidence="4" key="2">
    <citation type="submission" date="2019-09" db="UniProtKB">
        <authorList>
            <consortium name="WormBaseParasite"/>
        </authorList>
    </citation>
    <scope>IDENTIFICATION</scope>
</reference>